<dbReference type="AlphaFoldDB" id="X1QU58"/>
<organism evidence="4">
    <name type="scientific">marine sediment metagenome</name>
    <dbReference type="NCBI Taxonomy" id="412755"/>
    <lineage>
        <taxon>unclassified sequences</taxon>
        <taxon>metagenomes</taxon>
        <taxon>ecological metagenomes</taxon>
    </lineage>
</organism>
<dbReference type="CDD" id="cd04590">
    <property type="entry name" value="CBS_pair_CorC_HlyC_assoc"/>
    <property type="match status" value="1"/>
</dbReference>
<dbReference type="EMBL" id="BARV01042184">
    <property type="protein sequence ID" value="GAI46809.1"/>
    <property type="molecule type" value="Genomic_DNA"/>
</dbReference>
<dbReference type="GO" id="GO:0005886">
    <property type="term" value="C:plasma membrane"/>
    <property type="evidence" value="ECO:0007669"/>
    <property type="project" value="TreeGrafter"/>
</dbReference>
<reference evidence="4" key="1">
    <citation type="journal article" date="2014" name="Front. Microbiol.">
        <title>High frequency of phylogenetically diverse reductive dehalogenase-homologous genes in deep subseafloor sedimentary metagenomes.</title>
        <authorList>
            <person name="Kawai M."/>
            <person name="Futagami T."/>
            <person name="Toyoda A."/>
            <person name="Takaki Y."/>
            <person name="Nishi S."/>
            <person name="Hori S."/>
            <person name="Arai W."/>
            <person name="Tsubouchi T."/>
            <person name="Morono Y."/>
            <person name="Uchiyama I."/>
            <person name="Ito T."/>
            <person name="Fujiyama A."/>
            <person name="Inagaki F."/>
            <person name="Takami H."/>
        </authorList>
    </citation>
    <scope>NUCLEOTIDE SEQUENCE</scope>
    <source>
        <strain evidence="4">Expedition CK06-06</strain>
    </source>
</reference>
<dbReference type="PANTHER" id="PTHR22777:SF17">
    <property type="entry name" value="UPF0053 PROTEIN SLL0260"/>
    <property type="match status" value="1"/>
</dbReference>
<dbReference type="Pfam" id="PF00571">
    <property type="entry name" value="CBS"/>
    <property type="match status" value="1"/>
</dbReference>
<protein>
    <recommendedName>
        <fullName evidence="3">CBS domain-containing protein</fullName>
    </recommendedName>
</protein>
<accession>X1QU58</accession>
<gene>
    <name evidence="4" type="ORF">S06H3_63549</name>
</gene>
<sequence>ALDEREEELVHSALEFDETKAKQIMIPRTKMVCIDEGASLSELVDLIKKVGYSRIPVYHKNRDNITGVAYAKDLLSLFGKSAENLKVKQIMHPPIFVPYTIHLGELLQLIQTLTLQG</sequence>
<dbReference type="InterPro" id="IPR044751">
    <property type="entry name" value="Ion_transp-like_CBS"/>
</dbReference>
<keyword evidence="2" id="KW-0129">CBS domain</keyword>
<evidence type="ECO:0000256" key="1">
    <source>
        <dbReference type="ARBA" id="ARBA00022737"/>
    </source>
</evidence>
<feature type="domain" description="CBS" evidence="3">
    <location>
        <begin position="25"/>
        <end position="87"/>
    </location>
</feature>
<dbReference type="InterPro" id="IPR046342">
    <property type="entry name" value="CBS_dom_sf"/>
</dbReference>
<evidence type="ECO:0000313" key="4">
    <source>
        <dbReference type="EMBL" id="GAI46809.1"/>
    </source>
</evidence>
<comment type="caution">
    <text evidence="4">The sequence shown here is derived from an EMBL/GenBank/DDBJ whole genome shotgun (WGS) entry which is preliminary data.</text>
</comment>
<feature type="non-terminal residue" evidence="4">
    <location>
        <position position="1"/>
    </location>
</feature>
<name>X1QU58_9ZZZZ</name>
<dbReference type="PROSITE" id="PS51371">
    <property type="entry name" value="CBS"/>
    <property type="match status" value="1"/>
</dbReference>
<dbReference type="PANTHER" id="PTHR22777">
    <property type="entry name" value="HEMOLYSIN-RELATED"/>
    <property type="match status" value="1"/>
</dbReference>
<dbReference type="InterPro" id="IPR000644">
    <property type="entry name" value="CBS_dom"/>
</dbReference>
<dbReference type="Gene3D" id="3.10.580.10">
    <property type="entry name" value="CBS-domain"/>
    <property type="match status" value="1"/>
</dbReference>
<proteinExistence type="predicted"/>
<keyword evidence="1" id="KW-0677">Repeat</keyword>
<evidence type="ECO:0000259" key="3">
    <source>
        <dbReference type="PROSITE" id="PS51371"/>
    </source>
</evidence>
<evidence type="ECO:0000256" key="2">
    <source>
        <dbReference type="ARBA" id="ARBA00023122"/>
    </source>
</evidence>
<dbReference type="SUPFAM" id="SSF54631">
    <property type="entry name" value="CBS-domain pair"/>
    <property type="match status" value="1"/>
</dbReference>